<protein>
    <recommendedName>
        <fullName evidence="3">DUF3992 domain-containing protein</fullName>
    </recommendedName>
</protein>
<reference evidence="1 2" key="1">
    <citation type="submission" date="2019-11" db="EMBL/GenBank/DDBJ databases">
        <title>Genome sequences of 17 halophilic strains isolated from different environments.</title>
        <authorList>
            <person name="Furrow R.E."/>
        </authorList>
    </citation>
    <scope>NUCLEOTIDE SEQUENCE [LARGE SCALE GENOMIC DNA]</scope>
    <source>
        <strain evidence="1 2">22511_23_Filter</strain>
    </source>
</reference>
<accession>A0A845DW54</accession>
<dbReference type="EMBL" id="WMET01000002">
    <property type="protein sequence ID" value="MYL20552.1"/>
    <property type="molecule type" value="Genomic_DNA"/>
</dbReference>
<evidence type="ECO:0008006" key="3">
    <source>
        <dbReference type="Google" id="ProtNLM"/>
    </source>
</evidence>
<evidence type="ECO:0000313" key="2">
    <source>
        <dbReference type="Proteomes" id="UP000460949"/>
    </source>
</evidence>
<proteinExistence type="predicted"/>
<sequence length="125" mass="13354">MVEVAEAVSRGNNLIFMTEPGGQTVESGATVDVTKDLPGGIDVRPFYSIRVAGGNRVVSEGPVTFKLIMKVEGVNFLLLDSFRVIPGQQFTRVFNVPGTGLTIKTEADEGSGLNAVDVVVFGYKF</sequence>
<organism evidence="1 2">
    <name type="scientific">Halobacillus litoralis</name>
    <dbReference type="NCBI Taxonomy" id="45668"/>
    <lineage>
        <taxon>Bacteria</taxon>
        <taxon>Bacillati</taxon>
        <taxon>Bacillota</taxon>
        <taxon>Bacilli</taxon>
        <taxon>Bacillales</taxon>
        <taxon>Bacillaceae</taxon>
        <taxon>Halobacillus</taxon>
    </lineage>
</organism>
<dbReference type="RefSeq" id="WP_160837352.1">
    <property type="nucleotide sequence ID" value="NZ_JAIVAK010000001.1"/>
</dbReference>
<gene>
    <name evidence="1" type="ORF">GLW04_11665</name>
</gene>
<name>A0A845DW54_9BACI</name>
<comment type="caution">
    <text evidence="1">The sequence shown here is derived from an EMBL/GenBank/DDBJ whole genome shotgun (WGS) entry which is preliminary data.</text>
</comment>
<evidence type="ECO:0000313" key="1">
    <source>
        <dbReference type="EMBL" id="MYL20552.1"/>
    </source>
</evidence>
<dbReference type="Proteomes" id="UP000460949">
    <property type="component" value="Unassembled WGS sequence"/>
</dbReference>
<dbReference type="AlphaFoldDB" id="A0A845DW54"/>